<dbReference type="Gene3D" id="3.40.1260.10">
    <property type="entry name" value="DsrEFH-like"/>
    <property type="match status" value="1"/>
</dbReference>
<dbReference type="RefSeq" id="WP_136865391.1">
    <property type="nucleotide sequence ID" value="NZ_SWCJ01000028.1"/>
</dbReference>
<dbReference type="EMBL" id="SWCJ01000028">
    <property type="protein sequence ID" value="TKB49193.1"/>
    <property type="molecule type" value="Genomic_DNA"/>
</dbReference>
<dbReference type="PANTHER" id="PTHR38780">
    <property type="entry name" value="PROTEIN TUSC"/>
    <property type="match status" value="1"/>
</dbReference>
<dbReference type="GO" id="GO:0016740">
    <property type="term" value="F:transferase activity"/>
    <property type="evidence" value="ECO:0007669"/>
    <property type="project" value="UniProtKB-KW"/>
</dbReference>
<keyword evidence="2" id="KW-0808">Transferase</keyword>
<proteinExistence type="inferred from homology"/>
<accession>A0A4U1BEC1</accession>
<reference evidence="2 3" key="1">
    <citation type="submission" date="2019-04" db="EMBL/GenBank/DDBJ databases">
        <authorList>
            <person name="Hwang J.C."/>
        </authorList>
    </citation>
    <scope>NUCLEOTIDE SEQUENCE [LARGE SCALE GENOMIC DNA]</scope>
    <source>
        <strain evidence="2 3">IMCC35002</strain>
    </source>
</reference>
<dbReference type="Pfam" id="PF02635">
    <property type="entry name" value="DsrE"/>
    <property type="match status" value="1"/>
</dbReference>
<evidence type="ECO:0000256" key="1">
    <source>
        <dbReference type="ARBA" id="ARBA00005996"/>
    </source>
</evidence>
<dbReference type="InterPro" id="IPR003787">
    <property type="entry name" value="Sulphur_relay_DsrE/F-like"/>
</dbReference>
<comment type="similarity">
    <text evidence="1">Belongs to the DsrF/TusC family.</text>
</comment>
<name>A0A4U1BEC1_9GAMM</name>
<evidence type="ECO:0000313" key="2">
    <source>
        <dbReference type="EMBL" id="TKB49193.1"/>
    </source>
</evidence>
<comment type="caution">
    <text evidence="2">The sequence shown here is derived from an EMBL/GenBank/DDBJ whole genome shotgun (WGS) entry which is preliminary data.</text>
</comment>
<dbReference type="AlphaFoldDB" id="A0A4U1BEC1"/>
<protein>
    <submittedName>
        <fullName evidence="2">Sulfurtransferase complex subunit TusC</fullName>
    </submittedName>
</protein>
<dbReference type="PANTHER" id="PTHR38780:SF1">
    <property type="entry name" value="PROTEIN TUSC"/>
    <property type="match status" value="1"/>
</dbReference>
<dbReference type="NCBIfam" id="TIGR03010">
    <property type="entry name" value="sulf_tusC_dsrF"/>
    <property type="match status" value="1"/>
</dbReference>
<dbReference type="SUPFAM" id="SSF75169">
    <property type="entry name" value="DsrEFH-like"/>
    <property type="match status" value="1"/>
</dbReference>
<sequence length="118" mass="13058">MKTLAIVFTQAPHGNASGREALDLALLSASYDIPTELYFVGDGVYQLLANQQPQSIDSRDYISTFKALPMYDVEQIWVSESDLTARGLRADDLLMSVELGTTEQLATRLNAIEQVLTF</sequence>
<organism evidence="2 3">
    <name type="scientific">Ferrimonas aestuarii</name>
    <dbReference type="NCBI Taxonomy" id="2569539"/>
    <lineage>
        <taxon>Bacteria</taxon>
        <taxon>Pseudomonadati</taxon>
        <taxon>Pseudomonadota</taxon>
        <taxon>Gammaproteobacteria</taxon>
        <taxon>Alteromonadales</taxon>
        <taxon>Ferrimonadaceae</taxon>
        <taxon>Ferrimonas</taxon>
    </lineage>
</organism>
<gene>
    <name evidence="2" type="primary">tusC</name>
    <name evidence="2" type="ORF">FCL42_21045</name>
</gene>
<keyword evidence="3" id="KW-1185">Reference proteome</keyword>
<evidence type="ECO:0000313" key="3">
    <source>
        <dbReference type="Proteomes" id="UP000305675"/>
    </source>
</evidence>
<dbReference type="OrthoDB" id="9789418at2"/>
<dbReference type="NCBIfam" id="NF001238">
    <property type="entry name" value="PRK00211.1"/>
    <property type="match status" value="1"/>
</dbReference>
<dbReference type="InterPro" id="IPR027396">
    <property type="entry name" value="DsrEFH-like"/>
</dbReference>
<dbReference type="Proteomes" id="UP000305675">
    <property type="component" value="Unassembled WGS sequence"/>
</dbReference>
<dbReference type="InterPro" id="IPR017462">
    <property type="entry name" value="Sulphur_relay_TusC/DsrF"/>
</dbReference>